<evidence type="ECO:0000256" key="1">
    <source>
        <dbReference type="SAM" id="MobiDB-lite"/>
    </source>
</evidence>
<proteinExistence type="predicted"/>
<organism evidence="2 3">
    <name type="scientific">Mesobacillus foraminis</name>
    <dbReference type="NCBI Taxonomy" id="279826"/>
    <lineage>
        <taxon>Bacteria</taxon>
        <taxon>Bacillati</taxon>
        <taxon>Bacillota</taxon>
        <taxon>Bacilli</taxon>
        <taxon>Bacillales</taxon>
        <taxon>Bacillaceae</taxon>
        <taxon>Mesobacillus</taxon>
    </lineage>
</organism>
<protein>
    <submittedName>
        <fullName evidence="2">Uncharacterized protein</fullName>
    </submittedName>
</protein>
<evidence type="ECO:0000313" key="3">
    <source>
        <dbReference type="Proteomes" id="UP000295689"/>
    </source>
</evidence>
<feature type="compositionally biased region" description="Low complexity" evidence="1">
    <location>
        <begin position="123"/>
        <end position="132"/>
    </location>
</feature>
<dbReference type="AlphaFoldDB" id="A0A4R2BJG8"/>
<dbReference type="Proteomes" id="UP000295689">
    <property type="component" value="Unassembled WGS sequence"/>
</dbReference>
<comment type="caution">
    <text evidence="2">The sequence shown here is derived from an EMBL/GenBank/DDBJ whole genome shotgun (WGS) entry which is preliminary data.</text>
</comment>
<gene>
    <name evidence="2" type="ORF">EV146_10257</name>
</gene>
<dbReference type="EMBL" id="SLVV01000002">
    <property type="protein sequence ID" value="TCN27116.1"/>
    <property type="molecule type" value="Genomic_DNA"/>
</dbReference>
<reference evidence="2 3" key="1">
    <citation type="journal article" date="2015" name="Stand. Genomic Sci.">
        <title>Genomic Encyclopedia of Bacterial and Archaeal Type Strains, Phase III: the genomes of soil and plant-associated and newly described type strains.</title>
        <authorList>
            <person name="Whitman W.B."/>
            <person name="Woyke T."/>
            <person name="Klenk H.P."/>
            <person name="Zhou Y."/>
            <person name="Lilburn T.G."/>
            <person name="Beck B.J."/>
            <person name="De Vos P."/>
            <person name="Vandamme P."/>
            <person name="Eisen J.A."/>
            <person name="Garrity G."/>
            <person name="Hugenholtz P."/>
            <person name="Kyrpides N.C."/>
        </authorList>
    </citation>
    <scope>NUCLEOTIDE SEQUENCE [LARGE SCALE GENOMIC DNA]</scope>
    <source>
        <strain evidence="2 3">CV53</strain>
    </source>
</reference>
<dbReference type="RefSeq" id="WP_132001627.1">
    <property type="nucleotide sequence ID" value="NZ_JABUHM010000001.1"/>
</dbReference>
<feature type="region of interest" description="Disordered" evidence="1">
    <location>
        <begin position="107"/>
        <end position="164"/>
    </location>
</feature>
<sequence>MAVTLPHIEDLNRTTYLPPKGDYEVFADEIDYAEKVRVWGLSSAKDVKKNFWYKEKDHQRLVSIKGYQVYGESADFYTLVIEFQDGNLSCIHPAYLKEMQASSFGKALSADTGEKKPAPPKPQAKQGPTAAKLEAKLVSNPAGPKPETAAAEAPVKKEKKDKPQKLDLPEEKVHFTAKVKQFGLTWNHFNEENDEVVVLENVVIQQESPIEVGLCWCAHSKTLKKHELVPGTVLEFDGKIVKKKLPKGKDIEEEEMVVEEPVPYKINNPSKITKS</sequence>
<feature type="compositionally biased region" description="Low complexity" evidence="1">
    <location>
        <begin position="141"/>
        <end position="153"/>
    </location>
</feature>
<name>A0A4R2BJG8_9BACI</name>
<keyword evidence="3" id="KW-1185">Reference proteome</keyword>
<feature type="compositionally biased region" description="Basic and acidic residues" evidence="1">
    <location>
        <begin position="154"/>
        <end position="164"/>
    </location>
</feature>
<evidence type="ECO:0000313" key="2">
    <source>
        <dbReference type="EMBL" id="TCN27116.1"/>
    </source>
</evidence>
<accession>A0A4R2BJG8</accession>